<proteinExistence type="predicted"/>
<sequence length="146" mass="17697">MPKESVMESYIKSKARKHEIIDYDVINGNFKRCEFCKKLYHPSGLYKHKVYCKFNPDRKIGYKNQRKWKCRFCNLLFKHNKERNLHEGRCSKNSKVIIIISRTSNKDRLELCRREFPDVYNILTLKQIRQFLDNDKDNKIAHIKLN</sequence>
<dbReference type="AlphaFoldDB" id="A0A0F9PZT7"/>
<gene>
    <name evidence="1" type="ORF">LCGC14_1076060</name>
</gene>
<dbReference type="EMBL" id="LAZR01004677">
    <property type="protein sequence ID" value="KKN06551.1"/>
    <property type="molecule type" value="Genomic_DNA"/>
</dbReference>
<reference evidence="1" key="1">
    <citation type="journal article" date="2015" name="Nature">
        <title>Complex archaea that bridge the gap between prokaryotes and eukaryotes.</title>
        <authorList>
            <person name="Spang A."/>
            <person name="Saw J.H."/>
            <person name="Jorgensen S.L."/>
            <person name="Zaremba-Niedzwiedzka K."/>
            <person name="Martijn J."/>
            <person name="Lind A.E."/>
            <person name="van Eijk R."/>
            <person name="Schleper C."/>
            <person name="Guy L."/>
            <person name="Ettema T.J."/>
        </authorList>
    </citation>
    <scope>NUCLEOTIDE SEQUENCE</scope>
</reference>
<protein>
    <submittedName>
        <fullName evidence="1">Uncharacterized protein</fullName>
    </submittedName>
</protein>
<name>A0A0F9PZT7_9ZZZZ</name>
<evidence type="ECO:0000313" key="1">
    <source>
        <dbReference type="EMBL" id="KKN06551.1"/>
    </source>
</evidence>
<organism evidence="1">
    <name type="scientific">marine sediment metagenome</name>
    <dbReference type="NCBI Taxonomy" id="412755"/>
    <lineage>
        <taxon>unclassified sequences</taxon>
        <taxon>metagenomes</taxon>
        <taxon>ecological metagenomes</taxon>
    </lineage>
</organism>
<comment type="caution">
    <text evidence="1">The sequence shown here is derived from an EMBL/GenBank/DDBJ whole genome shotgun (WGS) entry which is preliminary data.</text>
</comment>
<accession>A0A0F9PZT7</accession>